<reference evidence="8" key="1">
    <citation type="submission" date="2018-02" db="EMBL/GenBank/DDBJ databases">
        <title>Phenotypic and genomic properties of facultatively anaerobic sulfur-reducing natronoarchaea from hypersaline soda lakes.</title>
        <authorList>
            <person name="Sorokin D.Y."/>
            <person name="Kublanov I.V."/>
            <person name="Roman P."/>
            <person name="Sinninghe Damste J.S."/>
            <person name="Golyshin P.N."/>
            <person name="Rojo D."/>
            <person name="Ciordia S."/>
            <person name="Mena M.D.C."/>
            <person name="Ferrer M."/>
            <person name="Messina E."/>
            <person name="Smedile F."/>
            <person name="La Spada G."/>
            <person name="La Cono V."/>
            <person name="Yakimov M.M."/>
        </authorList>
    </citation>
    <scope>NUCLEOTIDE SEQUENCE [LARGE SCALE GENOMIC DNA]</scope>
    <source>
        <strain evidence="8">AArc-Mg</strain>
    </source>
</reference>
<dbReference type="CDD" id="cd13128">
    <property type="entry name" value="MATE_Wzx_like"/>
    <property type="match status" value="1"/>
</dbReference>
<keyword evidence="8" id="KW-1185">Reference proteome</keyword>
<feature type="transmembrane region" description="Helical" evidence="6">
    <location>
        <begin position="404"/>
        <end position="424"/>
    </location>
</feature>
<feature type="transmembrane region" description="Helical" evidence="6">
    <location>
        <begin position="464"/>
        <end position="488"/>
    </location>
</feature>
<feature type="transmembrane region" description="Helical" evidence="6">
    <location>
        <begin position="161"/>
        <end position="185"/>
    </location>
</feature>
<keyword evidence="4 6" id="KW-1133">Transmembrane helix</keyword>
<dbReference type="InterPro" id="IPR002797">
    <property type="entry name" value="Polysacc_synth"/>
</dbReference>
<dbReference type="InterPro" id="IPR050833">
    <property type="entry name" value="Poly_Biosynth_Transport"/>
</dbReference>
<dbReference type="GO" id="GO:0005886">
    <property type="term" value="C:plasma membrane"/>
    <property type="evidence" value="ECO:0007669"/>
    <property type="project" value="UniProtKB-SubCell"/>
</dbReference>
<feature type="transmembrane region" description="Helical" evidence="6">
    <location>
        <begin position="99"/>
        <end position="117"/>
    </location>
</feature>
<feature type="transmembrane region" description="Helical" evidence="6">
    <location>
        <begin position="29"/>
        <end position="47"/>
    </location>
</feature>
<evidence type="ECO:0000256" key="5">
    <source>
        <dbReference type="ARBA" id="ARBA00023136"/>
    </source>
</evidence>
<evidence type="ECO:0000256" key="1">
    <source>
        <dbReference type="ARBA" id="ARBA00004651"/>
    </source>
</evidence>
<dbReference type="EMBL" id="CP027033">
    <property type="protein sequence ID" value="AXR81353.1"/>
    <property type="molecule type" value="Genomic_DNA"/>
</dbReference>
<dbReference type="AlphaFoldDB" id="A0A346PPA8"/>
<accession>A0A346PPA8</accession>
<keyword evidence="3 6" id="KW-0812">Transmembrane</keyword>
<dbReference type="PANTHER" id="PTHR30250:SF11">
    <property type="entry name" value="O-ANTIGEN TRANSPORTER-RELATED"/>
    <property type="match status" value="1"/>
</dbReference>
<gene>
    <name evidence="7" type="ORF">AArcMg_1337</name>
</gene>
<evidence type="ECO:0000256" key="4">
    <source>
        <dbReference type="ARBA" id="ARBA00022989"/>
    </source>
</evidence>
<sequence length="498" mass="53103">MTVTTTRDFAMSTRDHIVRGFKATLVSRAIYMVSSALLMFILARVLNPDGYGALYWAIGILAVVQLFADLGLGKSTARYISEYGEAGEGQIPHLLKSAIAYKLIILSVVSYVLLLFHEQIAVLLGDPGAAPFLAAGVLFIIANSFNVFAQIVFQGFNRLEYSAAVQAISGATRLVFAVGFVLLGFGAIGALFGYIVGYALAGVIGLALLYRRFYGEYEPAENYEEGLSRRLLEYSVPLTATRSANVIDKRIDVVLVGVFLTPAAVGFYQLGKQIVDFVLAPAESLGFTISPNFGEQKAAGQLEQARQIYETSLTHTMLLYVPAAAGLVLVAEPFVTMVFGADYAGAVPVLQILAGFVVLQAITNLTSDSLDYLGRARERAIAKGATSIANFGLNIVLIPTMGVIGAAIATVMTHTVYVAVNVYVVHTELSLRLARLGRAMGLVCAITAVMAGAVWIVTPMISSLAMLFGAIALGTATWAVLAVASGMLDLREVRAVIR</sequence>
<feature type="transmembrane region" description="Helical" evidence="6">
    <location>
        <begin position="436"/>
        <end position="458"/>
    </location>
</feature>
<feature type="transmembrane region" description="Helical" evidence="6">
    <location>
        <begin position="129"/>
        <end position="149"/>
    </location>
</feature>
<feature type="transmembrane region" description="Helical" evidence="6">
    <location>
        <begin position="341"/>
        <end position="359"/>
    </location>
</feature>
<evidence type="ECO:0000256" key="3">
    <source>
        <dbReference type="ARBA" id="ARBA00022692"/>
    </source>
</evidence>
<keyword evidence="2" id="KW-1003">Cell membrane</keyword>
<dbReference type="KEGG" id="nag:AArcMg_1337"/>
<name>A0A346PPA8_9EURY</name>
<organism evidence="7 8">
    <name type="scientific">Natrarchaeobaculum sulfurireducens</name>
    <dbReference type="NCBI Taxonomy" id="2044521"/>
    <lineage>
        <taxon>Archaea</taxon>
        <taxon>Methanobacteriati</taxon>
        <taxon>Methanobacteriota</taxon>
        <taxon>Stenosarchaea group</taxon>
        <taxon>Halobacteria</taxon>
        <taxon>Halobacteriales</taxon>
        <taxon>Natrialbaceae</taxon>
        <taxon>Natrarchaeobaculum</taxon>
    </lineage>
</organism>
<proteinExistence type="predicted"/>
<evidence type="ECO:0000256" key="2">
    <source>
        <dbReference type="ARBA" id="ARBA00022475"/>
    </source>
</evidence>
<evidence type="ECO:0000313" key="8">
    <source>
        <dbReference type="Proteomes" id="UP000258613"/>
    </source>
</evidence>
<evidence type="ECO:0000313" key="7">
    <source>
        <dbReference type="EMBL" id="AXR81353.1"/>
    </source>
</evidence>
<feature type="transmembrane region" description="Helical" evidence="6">
    <location>
        <begin position="317"/>
        <end position="335"/>
    </location>
</feature>
<protein>
    <submittedName>
        <fullName evidence="7">Polysaccharide biosynthesis protein</fullName>
    </submittedName>
</protein>
<keyword evidence="5 6" id="KW-0472">Membrane</keyword>
<dbReference type="Pfam" id="PF01943">
    <property type="entry name" value="Polysacc_synt"/>
    <property type="match status" value="1"/>
</dbReference>
<comment type="subcellular location">
    <subcellularLocation>
        <location evidence="1">Cell membrane</location>
        <topology evidence="1">Multi-pass membrane protein</topology>
    </subcellularLocation>
</comment>
<evidence type="ECO:0000256" key="6">
    <source>
        <dbReference type="SAM" id="Phobius"/>
    </source>
</evidence>
<dbReference type="PANTHER" id="PTHR30250">
    <property type="entry name" value="PST FAMILY PREDICTED COLANIC ACID TRANSPORTER"/>
    <property type="match status" value="1"/>
</dbReference>
<feature type="transmembrane region" description="Helical" evidence="6">
    <location>
        <begin position="380"/>
        <end position="398"/>
    </location>
</feature>
<feature type="transmembrane region" description="Helical" evidence="6">
    <location>
        <begin position="53"/>
        <end position="72"/>
    </location>
</feature>
<dbReference type="Proteomes" id="UP000258613">
    <property type="component" value="Chromosome"/>
</dbReference>